<reference evidence="2" key="1">
    <citation type="journal article" date="2021" name="Int. J. Syst. Evol. Microbiol.">
        <title>Bradyrhizobium septentrionale sp. nov. (sv. septentrionale) and Bradyrhizobium quebecense sp. nov. (sv. septentrionale) associated with legumes native to Canada possess rearranged symbiosis genes and numerous insertion sequences.</title>
        <authorList>
            <person name="Bromfield E.S.P."/>
            <person name="Cloutier S."/>
        </authorList>
    </citation>
    <scope>NUCLEOTIDE SEQUENCE</scope>
    <source>
        <strain evidence="2">5S5</strain>
    </source>
</reference>
<gene>
    <name evidence="2" type="ORF">WDK88_32885</name>
</gene>
<keyword evidence="3" id="KW-1185">Reference proteome</keyword>
<proteinExistence type="predicted"/>
<protein>
    <recommendedName>
        <fullName evidence="4">DUF2147 domain-containing protein</fullName>
    </recommendedName>
</protein>
<name>A0ABZ2NUK6_9BRAD</name>
<keyword evidence="1" id="KW-0732">Signal</keyword>
<dbReference type="RefSeq" id="WP_338823655.1">
    <property type="nucleotide sequence ID" value="NZ_CP147708.1"/>
</dbReference>
<organism evidence="2 3">
    <name type="scientific">Bradyrhizobium septentrionale</name>
    <dbReference type="NCBI Taxonomy" id="1404411"/>
    <lineage>
        <taxon>Bacteria</taxon>
        <taxon>Pseudomonadati</taxon>
        <taxon>Pseudomonadota</taxon>
        <taxon>Alphaproteobacteria</taxon>
        <taxon>Hyphomicrobiales</taxon>
        <taxon>Nitrobacteraceae</taxon>
        <taxon>Bradyrhizobium</taxon>
    </lineage>
</organism>
<reference evidence="2" key="2">
    <citation type="submission" date="2024-03" db="EMBL/GenBank/DDBJ databases">
        <authorList>
            <person name="Bromfield E.S.P."/>
            <person name="Cloutier S."/>
        </authorList>
    </citation>
    <scope>NUCLEOTIDE SEQUENCE</scope>
    <source>
        <strain evidence="2">5S5</strain>
    </source>
</reference>
<dbReference type="EMBL" id="CP147711">
    <property type="protein sequence ID" value="WXC78170.1"/>
    <property type="molecule type" value="Genomic_DNA"/>
</dbReference>
<feature type="chain" id="PRO_5045506708" description="DUF2147 domain-containing protein" evidence="1">
    <location>
        <begin position="21"/>
        <end position="87"/>
    </location>
</feature>
<feature type="signal peptide" evidence="1">
    <location>
        <begin position="1"/>
        <end position="20"/>
    </location>
</feature>
<sequence length="87" mass="9386">MIKTISIAFAFLLLCPAAHAGDWPQVGDKFRRTDGTVMTVAKIKTAMMSIKAECACVKHPPGHASGQRVGDLKGDWVTYGGEPQLTR</sequence>
<evidence type="ECO:0000313" key="2">
    <source>
        <dbReference type="EMBL" id="WXC78170.1"/>
    </source>
</evidence>
<accession>A0ABZ2NUK6</accession>
<evidence type="ECO:0000313" key="3">
    <source>
        <dbReference type="Proteomes" id="UP001432046"/>
    </source>
</evidence>
<evidence type="ECO:0000256" key="1">
    <source>
        <dbReference type="SAM" id="SignalP"/>
    </source>
</evidence>
<dbReference type="Proteomes" id="UP001432046">
    <property type="component" value="Chromosome"/>
</dbReference>
<evidence type="ECO:0008006" key="4">
    <source>
        <dbReference type="Google" id="ProtNLM"/>
    </source>
</evidence>